<name>A0A1G4TMR4_9BACL</name>
<feature type="compositionally biased region" description="Basic residues" evidence="1">
    <location>
        <begin position="1"/>
        <end position="12"/>
    </location>
</feature>
<evidence type="ECO:0000256" key="1">
    <source>
        <dbReference type="SAM" id="MobiDB-lite"/>
    </source>
</evidence>
<feature type="region of interest" description="Disordered" evidence="1">
    <location>
        <begin position="1"/>
        <end position="46"/>
    </location>
</feature>
<dbReference type="Proteomes" id="UP000198601">
    <property type="component" value="Unassembled WGS sequence"/>
</dbReference>
<dbReference type="EMBL" id="FMTT01000058">
    <property type="protein sequence ID" value="SCW82602.1"/>
    <property type="molecule type" value="Genomic_DNA"/>
</dbReference>
<evidence type="ECO:0000313" key="2">
    <source>
        <dbReference type="EMBL" id="SCW82602.1"/>
    </source>
</evidence>
<gene>
    <name evidence="2" type="ORF">SAMN04487970_105830</name>
</gene>
<keyword evidence="3" id="KW-1185">Reference proteome</keyword>
<accession>A0A1G4TMR4</accession>
<dbReference type="OrthoDB" id="2365803at2"/>
<proteinExistence type="predicted"/>
<reference evidence="3" key="1">
    <citation type="submission" date="2016-10" db="EMBL/GenBank/DDBJ databases">
        <authorList>
            <person name="Varghese N."/>
            <person name="Submissions S."/>
        </authorList>
    </citation>
    <scope>NUCLEOTIDE SEQUENCE [LARGE SCALE GENOMIC DNA]</scope>
    <source>
        <strain evidence="3">CGMCC 1.8946</strain>
    </source>
</reference>
<protein>
    <submittedName>
        <fullName evidence="2">Uncharacterized protein</fullName>
    </submittedName>
</protein>
<sequence>MAKSQAWKKRRKLEREGSRNPELNRGNWHGVVPVERTTPTLNEKQRRLIDKHKKKWNRTLPPDSDGSIFCCFPIASAPGLIQYRFRLDAASHTARCRRYPHLQSVPQA</sequence>
<dbReference type="AlphaFoldDB" id="A0A1G4TMR4"/>
<evidence type="ECO:0000313" key="3">
    <source>
        <dbReference type="Proteomes" id="UP000198601"/>
    </source>
</evidence>
<organism evidence="2 3">
    <name type="scientific">Paenibacillus tianmuensis</name>
    <dbReference type="NCBI Taxonomy" id="624147"/>
    <lineage>
        <taxon>Bacteria</taxon>
        <taxon>Bacillati</taxon>
        <taxon>Bacillota</taxon>
        <taxon>Bacilli</taxon>
        <taxon>Bacillales</taxon>
        <taxon>Paenibacillaceae</taxon>
        <taxon>Paenibacillus</taxon>
    </lineage>
</organism>